<evidence type="ECO:0000259" key="1">
    <source>
        <dbReference type="PROSITE" id="PS50995"/>
    </source>
</evidence>
<feature type="domain" description="HTH marR-type" evidence="1">
    <location>
        <begin position="13"/>
        <end position="143"/>
    </location>
</feature>
<dbReference type="Pfam" id="PF12802">
    <property type="entry name" value="MarR_2"/>
    <property type="match status" value="1"/>
</dbReference>
<evidence type="ECO:0000313" key="3">
    <source>
        <dbReference type="Proteomes" id="UP000236642"/>
    </source>
</evidence>
<sequence>MEARDQIPERVLARRILETLHLVMRKIWAEVKGDHREGFPAQSYRLLGMLAQRSYTLTELARAQAVRPSTVSRAVRSLSAQGWVAVERDPADRRRVWIRLTPRGRRALRRLQLRAAARLGRRLAPLSPEERMILAQAMDLLQRTLGGGAGPPATR</sequence>
<dbReference type="AlphaFoldDB" id="A0A2H5Y3M6"/>
<comment type="caution">
    <text evidence="2">The sequence shown here is derived from an EMBL/GenBank/DDBJ whole genome shotgun (WGS) entry which is preliminary data.</text>
</comment>
<dbReference type="GO" id="GO:0003700">
    <property type="term" value="F:DNA-binding transcription factor activity"/>
    <property type="evidence" value="ECO:0007669"/>
    <property type="project" value="InterPro"/>
</dbReference>
<dbReference type="Proteomes" id="UP000236642">
    <property type="component" value="Unassembled WGS sequence"/>
</dbReference>
<protein>
    <recommendedName>
        <fullName evidence="1">HTH marR-type domain-containing protein</fullName>
    </recommendedName>
</protein>
<dbReference type="SMART" id="SM00347">
    <property type="entry name" value="HTH_MARR"/>
    <property type="match status" value="1"/>
</dbReference>
<dbReference type="CDD" id="cd00090">
    <property type="entry name" value="HTH_ARSR"/>
    <property type="match status" value="1"/>
</dbReference>
<organism evidence="2 3">
    <name type="scientific">Candidatus Thermoflexus japonica</name>
    <dbReference type="NCBI Taxonomy" id="2035417"/>
    <lineage>
        <taxon>Bacteria</taxon>
        <taxon>Bacillati</taxon>
        <taxon>Chloroflexota</taxon>
        <taxon>Thermoflexia</taxon>
        <taxon>Thermoflexales</taxon>
        <taxon>Thermoflexaceae</taxon>
        <taxon>Thermoflexus</taxon>
    </lineage>
</organism>
<evidence type="ECO:0000313" key="2">
    <source>
        <dbReference type="EMBL" id="GBD08050.1"/>
    </source>
</evidence>
<name>A0A2H5Y3M6_9CHLR</name>
<dbReference type="InterPro" id="IPR036388">
    <property type="entry name" value="WH-like_DNA-bd_sf"/>
</dbReference>
<gene>
    <name evidence="2" type="ORF">HRbin22_00279</name>
</gene>
<dbReference type="InterPro" id="IPR000835">
    <property type="entry name" value="HTH_MarR-typ"/>
</dbReference>
<dbReference type="InterPro" id="IPR052526">
    <property type="entry name" value="HTH-type_Bedaq_tolerance"/>
</dbReference>
<accession>A0A2H5Y3M6</accession>
<dbReference type="SUPFAM" id="SSF46785">
    <property type="entry name" value="Winged helix' DNA-binding domain"/>
    <property type="match status" value="1"/>
</dbReference>
<proteinExistence type="predicted"/>
<dbReference type="InterPro" id="IPR036390">
    <property type="entry name" value="WH_DNA-bd_sf"/>
</dbReference>
<dbReference type="PROSITE" id="PS50995">
    <property type="entry name" value="HTH_MARR_2"/>
    <property type="match status" value="1"/>
</dbReference>
<dbReference type="PANTHER" id="PTHR39515:SF2">
    <property type="entry name" value="HTH-TYPE TRANSCRIPTIONAL REGULATOR RV0880"/>
    <property type="match status" value="1"/>
</dbReference>
<dbReference type="Gene3D" id="1.10.10.10">
    <property type="entry name" value="Winged helix-like DNA-binding domain superfamily/Winged helix DNA-binding domain"/>
    <property type="match status" value="1"/>
</dbReference>
<dbReference type="EMBL" id="BEHY01000003">
    <property type="protein sequence ID" value="GBD08050.1"/>
    <property type="molecule type" value="Genomic_DNA"/>
</dbReference>
<reference evidence="3" key="1">
    <citation type="submission" date="2017-09" db="EMBL/GenBank/DDBJ databases">
        <title>Metaegenomics of thermophilic ammonia-oxidizing enrichment culture.</title>
        <authorList>
            <person name="Kato S."/>
            <person name="Suzuki K."/>
        </authorList>
    </citation>
    <scope>NUCLEOTIDE SEQUENCE [LARGE SCALE GENOMIC DNA]</scope>
</reference>
<dbReference type="PANTHER" id="PTHR39515">
    <property type="entry name" value="CONSERVED PROTEIN"/>
    <property type="match status" value="1"/>
</dbReference>
<dbReference type="InterPro" id="IPR011991">
    <property type="entry name" value="ArsR-like_HTH"/>
</dbReference>